<evidence type="ECO:0000313" key="4">
    <source>
        <dbReference type="Proteomes" id="UP001596395"/>
    </source>
</evidence>
<keyword evidence="2" id="KW-1133">Transmembrane helix</keyword>
<keyword evidence="2" id="KW-0472">Membrane</keyword>
<organism evidence="3 4">
    <name type="scientific">Halorubellus litoreus</name>
    <dbReference type="NCBI Taxonomy" id="755308"/>
    <lineage>
        <taxon>Archaea</taxon>
        <taxon>Methanobacteriati</taxon>
        <taxon>Methanobacteriota</taxon>
        <taxon>Stenosarchaea group</taxon>
        <taxon>Halobacteria</taxon>
        <taxon>Halobacteriales</taxon>
        <taxon>Halorubellaceae</taxon>
        <taxon>Halorubellus</taxon>
    </lineage>
</organism>
<keyword evidence="3" id="KW-0378">Hydrolase</keyword>
<dbReference type="GO" id="GO:0016787">
    <property type="term" value="F:hydrolase activity"/>
    <property type="evidence" value="ECO:0007669"/>
    <property type="project" value="UniProtKB-KW"/>
</dbReference>
<evidence type="ECO:0000256" key="2">
    <source>
        <dbReference type="SAM" id="Phobius"/>
    </source>
</evidence>
<dbReference type="Pfam" id="PF04307">
    <property type="entry name" value="YdjM"/>
    <property type="match status" value="1"/>
</dbReference>
<reference evidence="3 4" key="1">
    <citation type="journal article" date="2019" name="Int. J. Syst. Evol. Microbiol.">
        <title>The Global Catalogue of Microorganisms (GCM) 10K type strain sequencing project: providing services to taxonomists for standard genome sequencing and annotation.</title>
        <authorList>
            <consortium name="The Broad Institute Genomics Platform"/>
            <consortium name="The Broad Institute Genome Sequencing Center for Infectious Disease"/>
            <person name="Wu L."/>
            <person name="Ma J."/>
        </authorList>
    </citation>
    <scope>NUCLEOTIDE SEQUENCE [LARGE SCALE GENOMIC DNA]</scope>
    <source>
        <strain evidence="3 4">GX26</strain>
    </source>
</reference>
<protein>
    <submittedName>
        <fullName evidence="3">Metal-dependent hydrolase</fullName>
    </submittedName>
</protein>
<keyword evidence="4" id="KW-1185">Reference proteome</keyword>
<gene>
    <name evidence="3" type="ORF">ACFQGB_03515</name>
</gene>
<dbReference type="InterPro" id="IPR007404">
    <property type="entry name" value="YdjM-like"/>
</dbReference>
<evidence type="ECO:0000313" key="3">
    <source>
        <dbReference type="EMBL" id="MFC6951922.1"/>
    </source>
</evidence>
<proteinExistence type="predicted"/>
<comment type="caution">
    <text evidence="3">The sequence shown here is derived from an EMBL/GenBank/DDBJ whole genome shotgun (WGS) entry which is preliminary data.</text>
</comment>
<dbReference type="RefSeq" id="WP_336348928.1">
    <property type="nucleotide sequence ID" value="NZ_JAZAQL010000001.1"/>
</dbReference>
<dbReference type="Proteomes" id="UP001596395">
    <property type="component" value="Unassembled WGS sequence"/>
</dbReference>
<keyword evidence="2" id="KW-0812">Transmembrane</keyword>
<evidence type="ECO:0000256" key="1">
    <source>
        <dbReference type="SAM" id="MobiDB-lite"/>
    </source>
</evidence>
<dbReference type="EMBL" id="JBHSXN010000001">
    <property type="protein sequence ID" value="MFC6951922.1"/>
    <property type="molecule type" value="Genomic_DNA"/>
</dbReference>
<feature type="transmembrane region" description="Helical" evidence="2">
    <location>
        <begin position="62"/>
        <end position="81"/>
    </location>
</feature>
<name>A0ABD5V962_9EURY</name>
<dbReference type="AlphaFoldDB" id="A0ABD5V962"/>
<feature type="region of interest" description="Disordered" evidence="1">
    <location>
        <begin position="189"/>
        <end position="214"/>
    </location>
</feature>
<feature type="transmembrane region" description="Helical" evidence="2">
    <location>
        <begin position="93"/>
        <end position="112"/>
    </location>
</feature>
<accession>A0ABD5V962</accession>
<sequence length="214" mass="22630">MYALGHLGLVLLAFAPIARHLRRTNRTPLAAAGTIQVAALSTIPDADLLLASVSHRGVTHTVWFALAVGSGLATLAALRALRRPPAPGRRRWTAGLASGLIGAFAVLAHLVGDVITPMGITPLAPVVDAHYSLAVVNAADPSANNALFALGVLATTSTWIAGRVRVPRARPTPRTVLAWLARIDRRPWRTPTTHRDDRTAGQSTRGALDENAPR</sequence>
<feature type="compositionally biased region" description="Basic and acidic residues" evidence="1">
    <location>
        <begin position="189"/>
        <end position="199"/>
    </location>
</feature>